<dbReference type="EMBL" id="PKGS01000001">
    <property type="protein sequence ID" value="PKZ17162.1"/>
    <property type="molecule type" value="Genomic_DNA"/>
</dbReference>
<keyword evidence="3 5" id="KW-0067">ATP-binding</keyword>
<comment type="caution">
    <text evidence="5">The sequence shown here is derived from an EMBL/GenBank/DDBJ whole genome shotgun (WGS) entry which is preliminary data.</text>
</comment>
<evidence type="ECO:0000259" key="4">
    <source>
        <dbReference type="PROSITE" id="PS50893"/>
    </source>
</evidence>
<accession>A0A2I1MAM4</accession>
<evidence type="ECO:0000313" key="5">
    <source>
        <dbReference type="EMBL" id="PKZ17162.1"/>
    </source>
</evidence>
<dbReference type="InterPro" id="IPR027417">
    <property type="entry name" value="P-loop_NTPase"/>
</dbReference>
<dbReference type="AlphaFoldDB" id="A0A2I1MAM4"/>
<sequence>MFTFENVKYKDILAIDDLKIELGKITCITGPSGSGKSTLLRLINKLISPDSGIITLNGEDIADINSVDYRRRVPMLSQSPVTFPGDIRENLLIGRKFQAKDEPSDDQLKKALKAVSLDESLDKDIENLSGGEQQRVSIARLMLLDSDIYLLDEPSSALDDLTEDFVIKSMVDMANDQNKTIIYVTHSKSMADKYSDKVIKIVDGRVYNG</sequence>
<dbReference type="GO" id="GO:0005524">
    <property type="term" value="F:ATP binding"/>
    <property type="evidence" value="ECO:0007669"/>
    <property type="project" value="UniProtKB-KW"/>
</dbReference>
<keyword evidence="6" id="KW-1185">Reference proteome</keyword>
<keyword evidence="2" id="KW-0547">Nucleotide-binding</keyword>
<protein>
    <submittedName>
        <fullName evidence="5">ABC transporter ATP-binding protein</fullName>
    </submittedName>
</protein>
<evidence type="ECO:0000313" key="6">
    <source>
        <dbReference type="Proteomes" id="UP000234335"/>
    </source>
</evidence>
<dbReference type="SUPFAM" id="SSF52540">
    <property type="entry name" value="P-loop containing nucleoside triphosphate hydrolases"/>
    <property type="match status" value="1"/>
</dbReference>
<dbReference type="PANTHER" id="PTHR43423">
    <property type="entry name" value="ABC TRANSPORTER I FAMILY MEMBER 17"/>
    <property type="match status" value="1"/>
</dbReference>
<dbReference type="PANTHER" id="PTHR43423:SF1">
    <property type="entry name" value="ABC TRANSPORTER I FAMILY MEMBER 17"/>
    <property type="match status" value="1"/>
</dbReference>
<dbReference type="InterPro" id="IPR017871">
    <property type="entry name" value="ABC_transporter-like_CS"/>
</dbReference>
<keyword evidence="1" id="KW-0813">Transport</keyword>
<gene>
    <name evidence="5" type="ORF">CYJ34_00195</name>
</gene>
<feature type="domain" description="ABC transporter" evidence="4">
    <location>
        <begin position="2"/>
        <end position="209"/>
    </location>
</feature>
<evidence type="ECO:0000256" key="1">
    <source>
        <dbReference type="ARBA" id="ARBA00022448"/>
    </source>
</evidence>
<evidence type="ECO:0000256" key="3">
    <source>
        <dbReference type="ARBA" id="ARBA00022840"/>
    </source>
</evidence>
<name>A0A2I1MAM4_9FIRM</name>
<dbReference type="InterPro" id="IPR003439">
    <property type="entry name" value="ABC_transporter-like_ATP-bd"/>
</dbReference>
<dbReference type="Gene3D" id="3.40.50.300">
    <property type="entry name" value="P-loop containing nucleotide triphosphate hydrolases"/>
    <property type="match status" value="1"/>
</dbReference>
<reference evidence="5 6" key="1">
    <citation type="submission" date="2017-12" db="EMBL/GenBank/DDBJ databases">
        <title>Phylogenetic diversity of female urinary microbiome.</title>
        <authorList>
            <person name="Thomas-White K."/>
            <person name="Wolfe A.J."/>
        </authorList>
    </citation>
    <scope>NUCLEOTIDE SEQUENCE [LARGE SCALE GENOMIC DNA]</scope>
    <source>
        <strain evidence="5 6">UMB0119</strain>
    </source>
</reference>
<dbReference type="Proteomes" id="UP000234335">
    <property type="component" value="Unassembled WGS sequence"/>
</dbReference>
<proteinExistence type="predicted"/>
<organism evidence="5 6">
    <name type="scientific">Anaerococcus octavius</name>
    <dbReference type="NCBI Taxonomy" id="54007"/>
    <lineage>
        <taxon>Bacteria</taxon>
        <taxon>Bacillati</taxon>
        <taxon>Bacillota</taxon>
        <taxon>Tissierellia</taxon>
        <taxon>Tissierellales</taxon>
        <taxon>Peptoniphilaceae</taxon>
        <taxon>Anaerococcus</taxon>
    </lineage>
</organism>
<dbReference type="PROSITE" id="PS00211">
    <property type="entry name" value="ABC_TRANSPORTER_1"/>
    <property type="match status" value="1"/>
</dbReference>
<dbReference type="GO" id="GO:0016887">
    <property type="term" value="F:ATP hydrolysis activity"/>
    <property type="evidence" value="ECO:0007669"/>
    <property type="project" value="InterPro"/>
</dbReference>
<evidence type="ECO:0000256" key="2">
    <source>
        <dbReference type="ARBA" id="ARBA00022741"/>
    </source>
</evidence>
<dbReference type="PROSITE" id="PS50893">
    <property type="entry name" value="ABC_TRANSPORTER_2"/>
    <property type="match status" value="1"/>
</dbReference>
<dbReference type="Pfam" id="PF00005">
    <property type="entry name" value="ABC_tran"/>
    <property type="match status" value="1"/>
</dbReference>
<dbReference type="SMART" id="SM00382">
    <property type="entry name" value="AAA"/>
    <property type="match status" value="1"/>
</dbReference>
<dbReference type="InterPro" id="IPR003593">
    <property type="entry name" value="AAA+_ATPase"/>
</dbReference>
<dbReference type="RefSeq" id="WP_101539331.1">
    <property type="nucleotide sequence ID" value="NZ_JAPJPW010000006.1"/>
</dbReference>